<evidence type="ECO:0000313" key="1">
    <source>
        <dbReference type="EMBL" id="OWZ01382.1"/>
    </source>
</evidence>
<sequence length="941" mass="105933">MAFLLEAEDQSVVEAALTFVDEFADAPDTQDLSAATPTTATATLDRVAAPNSEVARREQLNERKKMLRAAGVYGNSNHVRNNRRIEIAYLREHLEKLQLDLAVLKKQKGGNPTRKPNTTRQTATQQPTAEVIVAMNTPTMTTVWENIADSQRRRRKKAECENIRLKMVIEHQQKVADNLRSLIQKRASQLGAECSFFTDVNCGSQHVLNLRGDVGEFQGLFRHLDNAYQELDAVFAANGLNDMVVTRSDVQVRDGAGGRYVELFFNKVLPFKLQDATAATWEHFRGSEKHMGNGSVYEKKAQDVNVPNTIIEDFTKEMYSNSSRADARMKQVVRRHVEPNRDVVIAVVSVNPAEIKNKMLPGLRYQVRSYAVTKRSPASTSEREVSQLQCCSLISFDEEMEARLGLDAIRALTNFLIVSLAAKMQGHQDCIENALMDHTLLGHEISGLESGPHMCVMAFSMDEEDDRAFQAALSFADECVLDEEEVEDAATLRSTTSTQREDEWSQRPPVDITGVVASFGALGGYEMASSVSTTTSNTQDLAVVKREKVRRRTELNERKKLLRKAGIYGDAHWMSKDSRLEIAYLQERIEKLQLDLQVLESRKSRQPTTPEVAQHSTDATESALQIPNVWEEISCRQQRRLKEAERLNARLKLAVQRQLKVSNCMTNVVRKRARHLTSDCSTFLDFDFSSQHIVRALSLRSGGAGDFPLLFRHLDTAYQEVDAVFASNGLANMVLTPSDVHIREGVNGKYLEAFSNKVLPFGLRASTEATWDHFKGSEKHLGNGNIYEKTARNPDDPYTVIEEFTKEMYAKNTRADIKVQQLVRRYMEPDRDIVIWVAIAEPAEIKHKKLRGLTYHLRGYAMTKRSPASIPENEVSQLQCVSLISLEPEAEAMYGHETVRAVTNFLIGTAAQKMQAHQDRIENALVDKQLRRSGVVISNTN</sequence>
<dbReference type="PANTHER" id="PTHR35796">
    <property type="entry name" value="HYPOTHETICAL CYTOSOLIC PROTEIN"/>
    <property type="match status" value="1"/>
</dbReference>
<dbReference type="STRING" id="4795.A0A225V7V4"/>
<keyword evidence="2" id="KW-1185">Reference proteome</keyword>
<accession>A0A225V7V4</accession>
<dbReference type="Proteomes" id="UP000198211">
    <property type="component" value="Unassembled WGS sequence"/>
</dbReference>
<organism evidence="1 2">
    <name type="scientific">Phytophthora megakarya</name>
    <dbReference type="NCBI Taxonomy" id="4795"/>
    <lineage>
        <taxon>Eukaryota</taxon>
        <taxon>Sar</taxon>
        <taxon>Stramenopiles</taxon>
        <taxon>Oomycota</taxon>
        <taxon>Peronosporomycetes</taxon>
        <taxon>Peronosporales</taxon>
        <taxon>Peronosporaceae</taxon>
        <taxon>Phytophthora</taxon>
    </lineage>
</organism>
<dbReference type="EMBL" id="NBNE01006894">
    <property type="protein sequence ID" value="OWZ01382.1"/>
    <property type="molecule type" value="Genomic_DNA"/>
</dbReference>
<protein>
    <submittedName>
        <fullName evidence="1">M96 mating-specific protein</fullName>
    </submittedName>
</protein>
<dbReference type="OrthoDB" id="115447at2759"/>
<comment type="caution">
    <text evidence="1">The sequence shown here is derived from an EMBL/GenBank/DDBJ whole genome shotgun (WGS) entry which is preliminary data.</text>
</comment>
<proteinExistence type="predicted"/>
<dbReference type="PANTHER" id="PTHR35796:SF3">
    <property type="entry name" value="BHLH DOMAIN-CONTAINING PROTEIN"/>
    <property type="match status" value="1"/>
</dbReference>
<dbReference type="AlphaFoldDB" id="A0A225V7V4"/>
<name>A0A225V7V4_9STRA</name>
<gene>
    <name evidence="1" type="ORF">PHMEG_00027241</name>
</gene>
<reference evidence="2" key="1">
    <citation type="submission" date="2017-03" db="EMBL/GenBank/DDBJ databases">
        <title>Phytopthora megakarya and P. palmivora, two closely related causual agents of cacao black pod achieved similar genome size and gene model numbers by different mechanisms.</title>
        <authorList>
            <person name="Ali S."/>
            <person name="Shao J."/>
            <person name="Larry D.J."/>
            <person name="Kronmiller B."/>
            <person name="Shen D."/>
            <person name="Strem M.D."/>
            <person name="Melnick R.L."/>
            <person name="Guiltinan M.J."/>
            <person name="Tyler B.M."/>
            <person name="Meinhardt L.W."/>
            <person name="Bailey B.A."/>
        </authorList>
    </citation>
    <scope>NUCLEOTIDE SEQUENCE [LARGE SCALE GENOMIC DNA]</scope>
    <source>
        <strain evidence="2">zdho120</strain>
    </source>
</reference>
<evidence type="ECO:0000313" key="2">
    <source>
        <dbReference type="Proteomes" id="UP000198211"/>
    </source>
</evidence>